<dbReference type="PANTHER" id="PTHR33388">
    <property type="entry name" value="OS01G0212500 PROTEIN"/>
    <property type="match status" value="1"/>
</dbReference>
<sequence>MDNKYNDGKTGSCRKGKKGASDKPKQPQRGLGVAQLEKIRMQNEIMANYVPTYQTPYQNGFEVGYVDSSRTDTWYGGSQHSAIIRSSVHGEPVSFAHNVNGQPNVPLPLFAQSLEDSTQWKRNYNYQAPSMCYHYYNDSMDTQDVDLELRLAL</sequence>
<evidence type="ECO:0000256" key="1">
    <source>
        <dbReference type="ARBA" id="ARBA00022491"/>
    </source>
</evidence>
<organism evidence="5 6">
    <name type="scientific">Rhynchospora tenuis</name>
    <dbReference type="NCBI Taxonomy" id="198213"/>
    <lineage>
        <taxon>Eukaryota</taxon>
        <taxon>Viridiplantae</taxon>
        <taxon>Streptophyta</taxon>
        <taxon>Embryophyta</taxon>
        <taxon>Tracheophyta</taxon>
        <taxon>Spermatophyta</taxon>
        <taxon>Magnoliopsida</taxon>
        <taxon>Liliopsida</taxon>
        <taxon>Poales</taxon>
        <taxon>Cyperaceae</taxon>
        <taxon>Cyperoideae</taxon>
        <taxon>Rhynchosporeae</taxon>
        <taxon>Rhynchospora</taxon>
    </lineage>
</organism>
<dbReference type="AlphaFoldDB" id="A0AAD5ZN76"/>
<comment type="caution">
    <text evidence="5">The sequence shown here is derived from an EMBL/GenBank/DDBJ whole genome shotgun (WGS) entry which is preliminary data.</text>
</comment>
<dbReference type="PANTHER" id="PTHR33388:SF18">
    <property type="entry name" value="PROTEIN SPEAR1"/>
    <property type="match status" value="1"/>
</dbReference>
<dbReference type="GO" id="GO:0003700">
    <property type="term" value="F:DNA-binding transcription factor activity"/>
    <property type="evidence" value="ECO:0007669"/>
    <property type="project" value="InterPro"/>
</dbReference>
<evidence type="ECO:0000256" key="3">
    <source>
        <dbReference type="ARBA" id="ARBA00023163"/>
    </source>
</evidence>
<keyword evidence="3" id="KW-0804">Transcription</keyword>
<evidence type="ECO:0000313" key="6">
    <source>
        <dbReference type="Proteomes" id="UP001210211"/>
    </source>
</evidence>
<gene>
    <name evidence="5" type="ORF">LUZ61_004716</name>
</gene>
<dbReference type="Proteomes" id="UP001210211">
    <property type="component" value="Unassembled WGS sequence"/>
</dbReference>
<dbReference type="EMBL" id="JAMRDG010000001">
    <property type="protein sequence ID" value="KAJ3701011.1"/>
    <property type="molecule type" value="Genomic_DNA"/>
</dbReference>
<evidence type="ECO:0000256" key="4">
    <source>
        <dbReference type="SAM" id="MobiDB-lite"/>
    </source>
</evidence>
<dbReference type="InterPro" id="IPR040356">
    <property type="entry name" value="SPEAR"/>
</dbReference>
<keyword evidence="2" id="KW-0805">Transcription regulation</keyword>
<accession>A0AAD5ZN76</accession>
<keyword evidence="6" id="KW-1185">Reference proteome</keyword>
<evidence type="ECO:0000256" key="2">
    <source>
        <dbReference type="ARBA" id="ARBA00023015"/>
    </source>
</evidence>
<name>A0AAD5ZN76_9POAL</name>
<proteinExistence type="predicted"/>
<protein>
    <submittedName>
        <fullName evidence="5">Uncharacterized protein</fullName>
    </submittedName>
</protein>
<evidence type="ECO:0000313" key="5">
    <source>
        <dbReference type="EMBL" id="KAJ3701011.1"/>
    </source>
</evidence>
<keyword evidence="1" id="KW-0678">Repressor</keyword>
<reference evidence="5 6" key="1">
    <citation type="journal article" date="2022" name="Cell">
        <title>Repeat-based holocentromeres influence genome architecture and karyotype evolution.</title>
        <authorList>
            <person name="Hofstatter P.G."/>
            <person name="Thangavel G."/>
            <person name="Lux T."/>
            <person name="Neumann P."/>
            <person name="Vondrak T."/>
            <person name="Novak P."/>
            <person name="Zhang M."/>
            <person name="Costa L."/>
            <person name="Castellani M."/>
            <person name="Scott A."/>
            <person name="Toegelov H."/>
            <person name="Fuchs J."/>
            <person name="Mata-Sucre Y."/>
            <person name="Dias Y."/>
            <person name="Vanzela A.L.L."/>
            <person name="Huettel B."/>
            <person name="Almeida C.C.S."/>
            <person name="Simkova H."/>
            <person name="Souza G."/>
            <person name="Pedrosa-Harand A."/>
            <person name="Macas J."/>
            <person name="Mayer K.F.X."/>
            <person name="Houben A."/>
            <person name="Marques A."/>
        </authorList>
    </citation>
    <scope>NUCLEOTIDE SEQUENCE [LARGE SCALE GENOMIC DNA]</scope>
    <source>
        <strain evidence="5">RhyTen1mFocal</strain>
    </source>
</reference>
<feature type="region of interest" description="Disordered" evidence="4">
    <location>
        <begin position="1"/>
        <end position="34"/>
    </location>
</feature>